<evidence type="ECO:0000313" key="2">
    <source>
        <dbReference type="EMBL" id="CAA9361507.1"/>
    </source>
</evidence>
<accession>A0A6J4MLX6</accession>
<protein>
    <submittedName>
        <fullName evidence="2">Uncharacterized protein</fullName>
    </submittedName>
</protein>
<feature type="region of interest" description="Disordered" evidence="1">
    <location>
        <begin position="22"/>
        <end position="41"/>
    </location>
</feature>
<name>A0A6J4MLX6_9CYAN</name>
<feature type="non-terminal residue" evidence="2">
    <location>
        <position position="41"/>
    </location>
</feature>
<gene>
    <name evidence="2" type="ORF">AVDCRST_MAG84-3523</name>
</gene>
<dbReference type="AlphaFoldDB" id="A0A6J4MLX6"/>
<proteinExistence type="predicted"/>
<feature type="non-terminal residue" evidence="2">
    <location>
        <position position="1"/>
    </location>
</feature>
<dbReference type="EMBL" id="CADCTZ010000698">
    <property type="protein sequence ID" value="CAA9361507.1"/>
    <property type="molecule type" value="Genomic_DNA"/>
</dbReference>
<sequence>VTKEKHQDTGLFRCGARVRPAYGAGGAAAGEERISSGHRKR</sequence>
<reference evidence="2" key="1">
    <citation type="submission" date="2020-02" db="EMBL/GenBank/DDBJ databases">
        <authorList>
            <person name="Meier V. D."/>
        </authorList>
    </citation>
    <scope>NUCLEOTIDE SEQUENCE</scope>
    <source>
        <strain evidence="2">AVDCRST_MAG84</strain>
    </source>
</reference>
<organism evidence="2">
    <name type="scientific">uncultured Microcoleus sp</name>
    <dbReference type="NCBI Taxonomy" id="259945"/>
    <lineage>
        <taxon>Bacteria</taxon>
        <taxon>Bacillati</taxon>
        <taxon>Cyanobacteriota</taxon>
        <taxon>Cyanophyceae</taxon>
        <taxon>Oscillatoriophycideae</taxon>
        <taxon>Oscillatoriales</taxon>
        <taxon>Microcoleaceae</taxon>
        <taxon>Microcoleus</taxon>
        <taxon>environmental samples</taxon>
    </lineage>
</organism>
<evidence type="ECO:0000256" key="1">
    <source>
        <dbReference type="SAM" id="MobiDB-lite"/>
    </source>
</evidence>